<evidence type="ECO:0000313" key="3">
    <source>
        <dbReference type="Proteomes" id="UP000199594"/>
    </source>
</evidence>
<feature type="signal peptide" evidence="1">
    <location>
        <begin position="1"/>
        <end position="23"/>
    </location>
</feature>
<keyword evidence="1" id="KW-0732">Signal</keyword>
<organism evidence="2 3">
    <name type="scientific">Halomonas saccharevitans</name>
    <dbReference type="NCBI Taxonomy" id="416872"/>
    <lineage>
        <taxon>Bacteria</taxon>
        <taxon>Pseudomonadati</taxon>
        <taxon>Pseudomonadota</taxon>
        <taxon>Gammaproteobacteria</taxon>
        <taxon>Oceanospirillales</taxon>
        <taxon>Halomonadaceae</taxon>
        <taxon>Halomonas</taxon>
    </lineage>
</organism>
<sequence>MTPLQRLALAGVLLTAAASPAWAEARVVEMHKDPNCGCCTAWAEHMEKAGFEVRQHETHDMRAVKIEHGLTPGLASCHTAVIDGYVIEGHVPASDVRRLLDERPDLAGLAVPGMPHGSPGMETGRHDDYAVLGWRHDDRTPSVFAEYTHD</sequence>
<dbReference type="RefSeq" id="WP_089851996.1">
    <property type="nucleotide sequence ID" value="NZ_FPAQ01000049.1"/>
</dbReference>
<name>A0A1I7CL55_9GAMM</name>
<reference evidence="2 3" key="1">
    <citation type="submission" date="2016-10" db="EMBL/GenBank/DDBJ databases">
        <authorList>
            <person name="de Groot N.N."/>
        </authorList>
    </citation>
    <scope>NUCLEOTIDE SEQUENCE [LARGE SCALE GENOMIC DNA]</scope>
    <source>
        <strain evidence="2 3">CGMCC 1.6493</strain>
    </source>
</reference>
<evidence type="ECO:0000256" key="1">
    <source>
        <dbReference type="SAM" id="SignalP"/>
    </source>
</evidence>
<dbReference type="InterPro" id="IPR036249">
    <property type="entry name" value="Thioredoxin-like_sf"/>
</dbReference>
<dbReference type="OrthoDB" id="14727at2"/>
<dbReference type="SUPFAM" id="SSF52833">
    <property type="entry name" value="Thioredoxin-like"/>
    <property type="match status" value="1"/>
</dbReference>
<evidence type="ECO:0000313" key="2">
    <source>
        <dbReference type="EMBL" id="SFU00138.1"/>
    </source>
</evidence>
<gene>
    <name evidence="2" type="ORF">SAMN04487956_14920</name>
</gene>
<dbReference type="EMBL" id="FPAQ01000049">
    <property type="protein sequence ID" value="SFU00138.1"/>
    <property type="molecule type" value="Genomic_DNA"/>
</dbReference>
<feature type="chain" id="PRO_5011768533" evidence="1">
    <location>
        <begin position="24"/>
        <end position="150"/>
    </location>
</feature>
<accession>A0A1I7CL55</accession>
<dbReference type="Proteomes" id="UP000199594">
    <property type="component" value="Unassembled WGS sequence"/>
</dbReference>
<proteinExistence type="predicted"/>
<dbReference type="InterPro" id="IPR007332">
    <property type="entry name" value="DUF411"/>
</dbReference>
<protein>
    <submittedName>
        <fullName evidence="2">Uncharacterized conserved protein</fullName>
    </submittedName>
</protein>
<dbReference type="Pfam" id="PF04214">
    <property type="entry name" value="DUF411"/>
    <property type="match status" value="1"/>
</dbReference>
<dbReference type="AlphaFoldDB" id="A0A1I7CL55"/>